<proteinExistence type="predicted"/>
<protein>
    <submittedName>
        <fullName evidence="1">Phage tail fiber protein</fullName>
    </submittedName>
</protein>
<evidence type="ECO:0000313" key="2">
    <source>
        <dbReference type="Proteomes" id="UP000009342"/>
    </source>
</evidence>
<name>A0ABM9QC74_9ENTR</name>
<gene>
    <name evidence="1" type="ORF">BN134_3888</name>
</gene>
<keyword evidence="2" id="KW-1185">Reference proteome</keyword>
<dbReference type="PANTHER" id="PTHR36251">
    <property type="entry name" value="FELS-1 PROPHAGE HOST SPECIFICITY PROTEIN-RELATED"/>
    <property type="match status" value="1"/>
</dbReference>
<evidence type="ECO:0000313" key="1">
    <source>
        <dbReference type="EMBL" id="CCJ83115.1"/>
    </source>
</evidence>
<dbReference type="EMBL" id="CAKZ01000185">
    <property type="protein sequence ID" value="CCJ83115.1"/>
    <property type="molecule type" value="Genomic_DNA"/>
</dbReference>
<comment type="caution">
    <text evidence="1">The sequence shown here is derived from an EMBL/GenBank/DDBJ whole genome shotgun (WGS) entry which is preliminary data.</text>
</comment>
<reference evidence="2" key="1">
    <citation type="journal article" date="2012" name="PLoS ONE">
        <title>Comparative analysis of genome sequences covering the seven cronobacter species.</title>
        <authorList>
            <person name="Joseph S."/>
            <person name="Desai P."/>
            <person name="Ji Y."/>
            <person name="Cummings C.A."/>
            <person name="Shih R."/>
            <person name="Degoricija L."/>
            <person name="Rico A."/>
            <person name="Brzoska P."/>
            <person name="Hamby S.E."/>
            <person name="Masood N."/>
            <person name="Hariri S."/>
            <person name="Sonbol H."/>
            <person name="Chuzhanova N."/>
            <person name="McClelland M."/>
            <person name="Furtado M.R."/>
            <person name="Forsythe S.J."/>
        </authorList>
    </citation>
    <scope>NUCLEOTIDE SEQUENCE [LARGE SCALE GENOMIC DNA]</scope>
    <source>
        <strain evidence="2">1210</strain>
    </source>
</reference>
<dbReference type="Proteomes" id="UP000009342">
    <property type="component" value="Unassembled WGS sequence"/>
</dbReference>
<dbReference type="PANTHER" id="PTHR36251:SF2">
    <property type="entry name" value="GIFSY-2 PROPHAGE HOST SPECIFICITY PROTEIN J, PHAGE LAMBDA"/>
    <property type="match status" value="1"/>
</dbReference>
<accession>A0ABM9QC74</accession>
<sequence>MVSFATGLEGMIPLPGHIIGVADQYLSGRVMGGRISQVNGRALTLDRAPDAKAGDRLIVNLPSGKSQARTLQAVSGRNVTVSAVFSETPEREAVWSVDAQDVAIQQYRVTSVEDNNDGTWIISAVQHNPDKYAAIDSGARLDERPVSAIPPGAQVPPASVTLSSYSRVVQGLSVETCVSPGPPRPVPWRMNASGARITATG</sequence>
<dbReference type="InterPro" id="IPR053171">
    <property type="entry name" value="Viral_Tip_Attach_Protein"/>
</dbReference>
<organism evidence="1 2">
    <name type="scientific">Cronobacter dublinensis 1210</name>
    <dbReference type="NCBI Taxonomy" id="1208656"/>
    <lineage>
        <taxon>Bacteria</taxon>
        <taxon>Pseudomonadati</taxon>
        <taxon>Pseudomonadota</taxon>
        <taxon>Gammaproteobacteria</taxon>
        <taxon>Enterobacterales</taxon>
        <taxon>Enterobacteriaceae</taxon>
        <taxon>Cronobacter</taxon>
    </lineage>
</organism>